<protein>
    <submittedName>
        <fullName evidence="2">Tetratricopeptide repeat protein</fullName>
    </submittedName>
</protein>
<name>A0ABV7F8U0_9BURK</name>
<dbReference type="InterPro" id="IPR041656">
    <property type="entry name" value="TPR_5"/>
</dbReference>
<dbReference type="Gene3D" id="1.25.40.10">
    <property type="entry name" value="Tetratricopeptide repeat domain"/>
    <property type="match status" value="1"/>
</dbReference>
<evidence type="ECO:0000259" key="1">
    <source>
        <dbReference type="Pfam" id="PF12688"/>
    </source>
</evidence>
<gene>
    <name evidence="2" type="ORF">ACFOFO_19480</name>
</gene>
<evidence type="ECO:0000313" key="3">
    <source>
        <dbReference type="Proteomes" id="UP001595530"/>
    </source>
</evidence>
<dbReference type="RefSeq" id="WP_390327548.1">
    <property type="nucleotide sequence ID" value="NZ_JBHRTP010000069.1"/>
</dbReference>
<dbReference type="EMBL" id="JBHRTP010000069">
    <property type="protein sequence ID" value="MFC3110116.1"/>
    <property type="molecule type" value="Genomic_DNA"/>
</dbReference>
<dbReference type="SUPFAM" id="SSF48452">
    <property type="entry name" value="TPR-like"/>
    <property type="match status" value="1"/>
</dbReference>
<dbReference type="Proteomes" id="UP001595530">
    <property type="component" value="Unassembled WGS sequence"/>
</dbReference>
<keyword evidence="3" id="KW-1185">Reference proteome</keyword>
<proteinExistence type="predicted"/>
<sequence>MNSMTLAAWETRITDLWIAIDDYDADDFVAHIDDLVAELPPGSAIGLFERGAAQDSTGHPDRAVALYRAALDAGLTGQRRRRATIQMASSLRNLGNAADAVTLLSAELHTTSDDLDSAVRAFLALALVDLGREREAVSISLTALAHYLPRYNRSLARYAHQLTAAAPSQFP</sequence>
<evidence type="ECO:0000313" key="2">
    <source>
        <dbReference type="EMBL" id="MFC3110116.1"/>
    </source>
</evidence>
<dbReference type="Pfam" id="PF12688">
    <property type="entry name" value="TPR_5"/>
    <property type="match status" value="1"/>
</dbReference>
<comment type="caution">
    <text evidence="2">The sequence shown here is derived from an EMBL/GenBank/DDBJ whole genome shotgun (WGS) entry which is preliminary data.</text>
</comment>
<dbReference type="InterPro" id="IPR011990">
    <property type="entry name" value="TPR-like_helical_dom_sf"/>
</dbReference>
<reference evidence="3" key="1">
    <citation type="journal article" date="2019" name="Int. J. Syst. Evol. Microbiol.">
        <title>The Global Catalogue of Microorganisms (GCM) 10K type strain sequencing project: providing services to taxonomists for standard genome sequencing and annotation.</title>
        <authorList>
            <consortium name="The Broad Institute Genomics Platform"/>
            <consortium name="The Broad Institute Genome Sequencing Center for Infectious Disease"/>
            <person name="Wu L."/>
            <person name="Ma J."/>
        </authorList>
    </citation>
    <scope>NUCLEOTIDE SEQUENCE [LARGE SCALE GENOMIC DNA]</scope>
    <source>
        <strain evidence="3">KCTC 42986</strain>
    </source>
</reference>
<feature type="domain" description="Tetratrico peptide repeat group 5" evidence="1">
    <location>
        <begin position="47"/>
        <end position="162"/>
    </location>
</feature>
<organism evidence="2 3">
    <name type="scientific">Undibacterium arcticum</name>
    <dbReference type="NCBI Taxonomy" id="1762892"/>
    <lineage>
        <taxon>Bacteria</taxon>
        <taxon>Pseudomonadati</taxon>
        <taxon>Pseudomonadota</taxon>
        <taxon>Betaproteobacteria</taxon>
        <taxon>Burkholderiales</taxon>
        <taxon>Oxalobacteraceae</taxon>
        <taxon>Undibacterium</taxon>
    </lineage>
</organism>
<accession>A0ABV7F8U0</accession>